<dbReference type="KEGG" id="xac:XAC0139"/>
<gene>
    <name evidence="2" type="ordered locus">XAC0139</name>
</gene>
<evidence type="ECO:0000313" key="3">
    <source>
        <dbReference type="Proteomes" id="UP000000576"/>
    </source>
</evidence>
<reference evidence="2 3" key="1">
    <citation type="journal article" date="2002" name="Nature">
        <title>Comparison of the genomes of two Xanthomonas pathogens with differing host specificities.</title>
        <authorList>
            <person name="da Silva A.C."/>
            <person name="Ferro J.A."/>
            <person name="Reinach F.C."/>
            <person name="Farah C.S."/>
            <person name="Furlan L.R."/>
            <person name="Quaggio R.B."/>
            <person name="Monteiro-Vitorello C.B."/>
            <person name="Van Sluys M.A."/>
            <person name="Almeida N.F."/>
            <person name="Alves L.M."/>
            <person name="do Amaral A.M."/>
            <person name="Bertolini M.C."/>
            <person name="Camargo L.E."/>
            <person name="Camarotte G."/>
            <person name="Cannavan F."/>
            <person name="Cardozo J."/>
            <person name="Chambergo F."/>
            <person name="Ciapina L.P."/>
            <person name="Cicarelli R.M."/>
            <person name="Coutinho L.L."/>
            <person name="Cursino-Santos J.R."/>
            <person name="El-Dorry H."/>
            <person name="Faria J.B."/>
            <person name="Ferreira A.J."/>
            <person name="Ferreira R.C."/>
            <person name="Ferro M.I."/>
            <person name="Formighieri E.F."/>
            <person name="Franco M.C."/>
            <person name="Greggio C.C."/>
            <person name="Gruber A."/>
            <person name="Katsuyama A.M."/>
            <person name="Kishi L.T."/>
            <person name="Leite R.P."/>
            <person name="Lemos E.G."/>
            <person name="Lemos M.V."/>
            <person name="Locali E.C."/>
            <person name="Machado M.A."/>
            <person name="Madeira A.M."/>
            <person name="Martinez-Rossi N.M."/>
            <person name="Martins E.C."/>
            <person name="Meidanis J."/>
            <person name="Menck C.F."/>
            <person name="Miyaki C.Y."/>
            <person name="Moon D.H."/>
            <person name="Moreira L.M."/>
            <person name="Novo M.T."/>
            <person name="Okura V.K."/>
            <person name="Oliveira M.C."/>
            <person name="Oliveira V.R."/>
            <person name="Pereira H.A."/>
            <person name="Rossi A."/>
            <person name="Sena J.A."/>
            <person name="Silva C."/>
            <person name="de Souza R.F."/>
            <person name="Spinola L.A."/>
            <person name="Takita M.A."/>
            <person name="Tamura R.E."/>
            <person name="Teixeira E.C."/>
            <person name="Tezza R.I."/>
            <person name="Trindade dos Santos M."/>
            <person name="Truffi D."/>
            <person name="Tsai S.M."/>
            <person name="White F.F."/>
            <person name="Setubal J.C."/>
            <person name="Kitajima J.P."/>
        </authorList>
    </citation>
    <scope>NUCLEOTIDE SEQUENCE [LARGE SCALE GENOMIC DNA]</scope>
    <source>
        <strain evidence="2 3">306</strain>
    </source>
</reference>
<proteinExistence type="predicted"/>
<dbReference type="Proteomes" id="UP000000576">
    <property type="component" value="Chromosome"/>
</dbReference>
<dbReference type="EMBL" id="AE008923">
    <property type="protein sequence ID" value="AAM35031.1"/>
    <property type="molecule type" value="Genomic_DNA"/>
</dbReference>
<name>A0AAI7ZCB9_XANAC</name>
<organism evidence="2 3">
    <name type="scientific">Xanthomonas axonopodis pv. citri (strain 306)</name>
    <dbReference type="NCBI Taxonomy" id="190486"/>
    <lineage>
        <taxon>Bacteria</taxon>
        <taxon>Pseudomonadati</taxon>
        <taxon>Pseudomonadota</taxon>
        <taxon>Gammaproteobacteria</taxon>
        <taxon>Lysobacterales</taxon>
        <taxon>Lysobacteraceae</taxon>
        <taxon>Xanthomonas</taxon>
    </lineage>
</organism>
<evidence type="ECO:0000313" key="2">
    <source>
        <dbReference type="EMBL" id="AAM35031.1"/>
    </source>
</evidence>
<sequence>MAVSSGLPPPGIRFPLCPALQGITNVMTDPQIIPITLTVAHVEFGGNTGRGAYFYSFSPDLLIVGKGEQDVTLRYAFCKSVPHRFKIISLLNSDSTGQIGPQHIDPDGRGVQVVNANRDRTLIFFSVVVKDTHTGNHFSCDPQVGNDPEISPTEFGRH</sequence>
<evidence type="ECO:0000256" key="1">
    <source>
        <dbReference type="SAM" id="MobiDB-lite"/>
    </source>
</evidence>
<protein>
    <submittedName>
        <fullName evidence="2">Uncharacterized protein</fullName>
    </submittedName>
</protein>
<feature type="region of interest" description="Disordered" evidence="1">
    <location>
        <begin position="139"/>
        <end position="158"/>
    </location>
</feature>
<dbReference type="AlphaFoldDB" id="A0AAI7ZCB9"/>
<accession>A0AAI7ZCB9</accession>